<proteinExistence type="predicted"/>
<reference evidence="1 2" key="1">
    <citation type="submission" date="2024-03" db="EMBL/GenBank/DDBJ databases">
        <title>Two novel species of the genus Flavobacterium exhibiting potentially degradation of complex polysaccharides.</title>
        <authorList>
            <person name="Lian X."/>
        </authorList>
    </citation>
    <scope>NUCLEOTIDE SEQUENCE [LARGE SCALE GENOMIC DNA]</scope>
    <source>
        <strain evidence="2">j3</strain>
    </source>
</reference>
<dbReference type="PROSITE" id="PS51257">
    <property type="entry name" value="PROKAR_LIPOPROTEIN"/>
    <property type="match status" value="1"/>
</dbReference>
<comment type="caution">
    <text evidence="1">The sequence shown here is derived from an EMBL/GenBank/DDBJ whole genome shotgun (WGS) entry which is preliminary data.</text>
</comment>
<accession>A0ABU9N7H0</accession>
<dbReference type="Proteomes" id="UP001460072">
    <property type="component" value="Unassembled WGS sequence"/>
</dbReference>
<evidence type="ECO:0000313" key="2">
    <source>
        <dbReference type="Proteomes" id="UP001460072"/>
    </source>
</evidence>
<organism evidence="1 2">
    <name type="scientific">Flavobacterium aureirubrum</name>
    <dbReference type="NCBI Taxonomy" id="3133147"/>
    <lineage>
        <taxon>Bacteria</taxon>
        <taxon>Pseudomonadati</taxon>
        <taxon>Bacteroidota</taxon>
        <taxon>Flavobacteriia</taxon>
        <taxon>Flavobacteriales</taxon>
        <taxon>Flavobacteriaceae</taxon>
        <taxon>Flavobacterium</taxon>
    </lineage>
</organism>
<gene>
    <name evidence="1" type="ORF">WFZ85_07690</name>
</gene>
<evidence type="ECO:0000313" key="1">
    <source>
        <dbReference type="EMBL" id="MEM0542495.1"/>
    </source>
</evidence>
<dbReference type="RefSeq" id="WP_342695704.1">
    <property type="nucleotide sequence ID" value="NZ_JBCGDO010000008.1"/>
</dbReference>
<keyword evidence="2" id="KW-1185">Reference proteome</keyword>
<sequence length="190" mass="19929">MKTMNYLNKTKIFFLAITAATFTSCDNDDAPVNEEELITTVIVNLTSGGQTVTFTSKDLDGDGPNPPVITPVSGNLAPNTTYTGTISFLDETDTPAEDITIEVEEEGAEHQVFYQVSNSLGTVTYNDTDVNGKPIGLLFTLTTTGTGTGNFSVILRHELNKNAAGVSAGNIANAGGSTDVAVTFPIVVGN</sequence>
<protein>
    <submittedName>
        <fullName evidence="1">Type 1 periplasmic binding fold superfamily protein</fullName>
    </submittedName>
</protein>
<dbReference type="EMBL" id="JBCGDO010000008">
    <property type="protein sequence ID" value="MEM0542495.1"/>
    <property type="molecule type" value="Genomic_DNA"/>
</dbReference>
<name>A0ABU9N7H0_9FLAO</name>